<protein>
    <submittedName>
        <fullName evidence="2">Phosphopantothenate--cysteine ligase CAB2</fullName>
    </submittedName>
</protein>
<feature type="region of interest" description="Disordered" evidence="1">
    <location>
        <begin position="260"/>
        <end position="284"/>
    </location>
</feature>
<evidence type="ECO:0000313" key="2">
    <source>
        <dbReference type="EMBL" id="TVY73567.1"/>
    </source>
</evidence>
<feature type="compositionally biased region" description="Basic and acidic residues" evidence="1">
    <location>
        <begin position="60"/>
        <end position="72"/>
    </location>
</feature>
<dbReference type="AlphaFoldDB" id="A0A8T9C5F1"/>
<dbReference type="EMBL" id="QGMK01001044">
    <property type="protein sequence ID" value="TVY73567.1"/>
    <property type="molecule type" value="Genomic_DNA"/>
</dbReference>
<dbReference type="InterPro" id="IPR035929">
    <property type="entry name" value="CoaB-like_sf"/>
</dbReference>
<proteinExistence type="predicted"/>
<sequence length="447" mass="49988">MANSATQNHLPHEVPQPRRSSAFTLSFNLPDSRPSSPTSSIFSESSQTTMASSSTTSRPDLARQREAEAAERDYFSENQAPAALEAHTAEAKEFIDFHAAAGRRVVLITSGGTTVPLERQTVRFIDNFSAGTRGATSAEYFLESGYAVIFLHRQFSLLPYSRHYSHATDCFLDFLSESPDGRIVANQEYQEKMLKVLRQYNSAKKKNLLLTLPFTTINDYLFVLRSVSQLMRTLGPNGLLYLAAAVSDFFVPPERMVEHKIQSTNATDTQAEGKTSQDRKEEEEAFDNFDSSPAVPRSKRLIVDLDPVPKFLKNLVDGWAPEGMIVSFKLETDPEILVHKAQYSLDRYQHHLVIGNLLSTRKWEVVFVAPGKQDKWIRIPRSRRKKTISGVENMVGVAASGGETDEKPLDPKDLPEGEPEMEIESLIIPAVEEMHSSHIKNGATKDL</sequence>
<accession>A0A8T9C5F1</accession>
<feature type="compositionally biased region" description="Polar residues" evidence="1">
    <location>
        <begin position="18"/>
        <end position="29"/>
    </location>
</feature>
<dbReference type="Proteomes" id="UP000469558">
    <property type="component" value="Unassembled WGS sequence"/>
</dbReference>
<dbReference type="OrthoDB" id="70224at2759"/>
<reference evidence="2 3" key="1">
    <citation type="submission" date="2018-05" db="EMBL/GenBank/DDBJ databases">
        <title>Genome sequencing and assembly of the regulated plant pathogen Lachnellula willkommii and related sister species for the development of diagnostic species identification markers.</title>
        <authorList>
            <person name="Giroux E."/>
            <person name="Bilodeau G."/>
        </authorList>
    </citation>
    <scope>NUCLEOTIDE SEQUENCE [LARGE SCALE GENOMIC DNA]</scope>
    <source>
        <strain evidence="2 3">CBS 268.59</strain>
    </source>
</reference>
<dbReference type="GO" id="GO:0015937">
    <property type="term" value="P:coenzyme A biosynthetic process"/>
    <property type="evidence" value="ECO:0007669"/>
    <property type="project" value="UniProtKB-ARBA"/>
</dbReference>
<feature type="compositionally biased region" description="Low complexity" evidence="1">
    <location>
        <begin position="30"/>
        <end position="57"/>
    </location>
</feature>
<evidence type="ECO:0000313" key="3">
    <source>
        <dbReference type="Proteomes" id="UP000469558"/>
    </source>
</evidence>
<evidence type="ECO:0000256" key="1">
    <source>
        <dbReference type="SAM" id="MobiDB-lite"/>
    </source>
</evidence>
<organism evidence="2 3">
    <name type="scientific">Lachnellula suecica</name>
    <dbReference type="NCBI Taxonomy" id="602035"/>
    <lineage>
        <taxon>Eukaryota</taxon>
        <taxon>Fungi</taxon>
        <taxon>Dikarya</taxon>
        <taxon>Ascomycota</taxon>
        <taxon>Pezizomycotina</taxon>
        <taxon>Leotiomycetes</taxon>
        <taxon>Helotiales</taxon>
        <taxon>Lachnaceae</taxon>
        <taxon>Lachnellula</taxon>
    </lineage>
</organism>
<name>A0A8T9C5F1_9HELO</name>
<gene>
    <name evidence="2" type="primary">CAB2</name>
    <name evidence="2" type="ORF">LSUE1_G005279</name>
</gene>
<comment type="caution">
    <text evidence="2">The sequence shown here is derived from an EMBL/GenBank/DDBJ whole genome shotgun (WGS) entry which is preliminary data.</text>
</comment>
<dbReference type="SUPFAM" id="SSF102645">
    <property type="entry name" value="CoaB-like"/>
    <property type="match status" value="1"/>
</dbReference>
<dbReference type="PANTHER" id="PTHR12290">
    <property type="entry name" value="CORNICHON-RELATED"/>
    <property type="match status" value="1"/>
</dbReference>
<feature type="region of interest" description="Disordered" evidence="1">
    <location>
        <begin position="399"/>
        <end position="418"/>
    </location>
</feature>
<feature type="compositionally biased region" description="Polar residues" evidence="1">
    <location>
        <begin position="262"/>
        <end position="274"/>
    </location>
</feature>
<feature type="compositionally biased region" description="Basic and acidic residues" evidence="1">
    <location>
        <begin position="404"/>
        <end position="415"/>
    </location>
</feature>
<keyword evidence="2" id="KW-0436">Ligase</keyword>
<feature type="region of interest" description="Disordered" evidence="1">
    <location>
        <begin position="1"/>
        <end position="72"/>
    </location>
</feature>
<keyword evidence="3" id="KW-1185">Reference proteome</keyword>
<dbReference type="Gene3D" id="3.40.50.10300">
    <property type="entry name" value="CoaB-like"/>
    <property type="match status" value="1"/>
</dbReference>
<dbReference type="GO" id="GO:0016874">
    <property type="term" value="F:ligase activity"/>
    <property type="evidence" value="ECO:0007669"/>
    <property type="project" value="UniProtKB-KW"/>
</dbReference>